<keyword evidence="2" id="KW-0732">Signal</keyword>
<protein>
    <recommendedName>
        <fullName evidence="5">Lipoprotein</fullName>
    </recommendedName>
</protein>
<reference evidence="3 4" key="1">
    <citation type="submission" date="2019-01" db="EMBL/GenBank/DDBJ databases">
        <title>Nocardioides guangzhouensis sp. nov., an actinobacterium isolated from soil.</title>
        <authorList>
            <person name="Fu Y."/>
            <person name="Cai Y."/>
            <person name="Lin Z."/>
            <person name="Chen P."/>
        </authorList>
    </citation>
    <scope>NUCLEOTIDE SEQUENCE [LARGE SCALE GENOMIC DNA]</scope>
    <source>
        <strain evidence="3 4">NBRC 105384</strain>
    </source>
</reference>
<keyword evidence="4" id="KW-1185">Reference proteome</keyword>
<feature type="compositionally biased region" description="Low complexity" evidence="1">
    <location>
        <begin position="28"/>
        <end position="43"/>
    </location>
</feature>
<dbReference type="RefSeq" id="WP_129985452.1">
    <property type="nucleotide sequence ID" value="NZ_SDPU01000010.1"/>
</dbReference>
<accession>A0A4Q5J9D7</accession>
<dbReference type="EMBL" id="SDPU01000010">
    <property type="protein sequence ID" value="RYU14568.1"/>
    <property type="molecule type" value="Genomic_DNA"/>
</dbReference>
<feature type="chain" id="PRO_5038457786" description="Lipoprotein" evidence="2">
    <location>
        <begin position="27"/>
        <end position="235"/>
    </location>
</feature>
<evidence type="ECO:0000313" key="3">
    <source>
        <dbReference type="EMBL" id="RYU14568.1"/>
    </source>
</evidence>
<dbReference type="PROSITE" id="PS51257">
    <property type="entry name" value="PROKAR_LIPOPROTEIN"/>
    <property type="match status" value="1"/>
</dbReference>
<comment type="caution">
    <text evidence="3">The sequence shown here is derived from an EMBL/GenBank/DDBJ whole genome shotgun (WGS) entry which is preliminary data.</text>
</comment>
<evidence type="ECO:0000256" key="2">
    <source>
        <dbReference type="SAM" id="SignalP"/>
    </source>
</evidence>
<evidence type="ECO:0000256" key="1">
    <source>
        <dbReference type="SAM" id="MobiDB-lite"/>
    </source>
</evidence>
<sequence length="235" mass="25474">MDRHVARRAAALTTVLALGVSGAGCGAGSAAPEAQAESDASPSPSEPKPSNLPLPAQDGRVQGPLGDVVLVPPGFLPRDDDDPTDLGGDTGSFTLPRYVRNFYGGDKRVLKDFRMSRMRRGFHVYAENRAEDRWIHVYLFETRDNGGATMLRSMMFGDDDAESYTVRTVEDAVGQIRHGKSDNGPYTSMEIAYAVGNVYVRVIGARRGGKPDTRLVEKLARLQKKSLQASFSPTA</sequence>
<evidence type="ECO:0000313" key="4">
    <source>
        <dbReference type="Proteomes" id="UP000291189"/>
    </source>
</evidence>
<gene>
    <name evidence="3" type="ORF">ETU37_03375</name>
</gene>
<feature type="region of interest" description="Disordered" evidence="1">
    <location>
        <begin position="24"/>
        <end position="63"/>
    </location>
</feature>
<organism evidence="3 4">
    <name type="scientific">Nocardioides iriomotensis</name>
    <dbReference type="NCBI Taxonomy" id="715784"/>
    <lineage>
        <taxon>Bacteria</taxon>
        <taxon>Bacillati</taxon>
        <taxon>Actinomycetota</taxon>
        <taxon>Actinomycetes</taxon>
        <taxon>Propionibacteriales</taxon>
        <taxon>Nocardioidaceae</taxon>
        <taxon>Nocardioides</taxon>
    </lineage>
</organism>
<dbReference type="AlphaFoldDB" id="A0A4Q5J9D7"/>
<feature type="signal peptide" evidence="2">
    <location>
        <begin position="1"/>
        <end position="26"/>
    </location>
</feature>
<proteinExistence type="predicted"/>
<dbReference type="Proteomes" id="UP000291189">
    <property type="component" value="Unassembled WGS sequence"/>
</dbReference>
<name>A0A4Q5J9D7_9ACTN</name>
<evidence type="ECO:0008006" key="5">
    <source>
        <dbReference type="Google" id="ProtNLM"/>
    </source>
</evidence>